<dbReference type="InterPro" id="IPR003018">
    <property type="entry name" value="GAF"/>
</dbReference>
<sequence length="633" mass="67317">MTAVTCEIFLEMLEREAPAVEFEAPLLEARAAGASAAELAELDSAKRAALRVRALLERRARREAELAALFDTAGDLAGLRDVDAVLQAIVHRARRLLHADVAYLTLPDPQRGDTFMRVTDGSGSQAFRSTRLAMGDGLGGLVAQTGMPYSTADYFADQRFRHTAAIDSAVREEGLVAILGVPMKLGDQVIGVLFASHRDFRPYAPEEIALLVSLAAHATIAVDSARLLTETRTALAELSAASAAMHAHYNTVERAAQAHDRMTDLVVRGGGVADVATVAADILGGALLVLDADGRRLTEIGAPSAHEQLGDEQAVGEIAATAAELGRAVVAKELWAAPGGAGSRPLCTLVLHHPGELSPADQRILERAALVTALLLLFQRSIAEAEGRVRGELLDDLLDGRVIDDKALHSRATLLGIDLTQPQMLVVAEHGGHHRAAAWTTHYVMSRHGLAVTRGRHTIVLLPGNDASATAHCVAKELLAALGISATVAGSGPVDLPDRVPTAYREARQCIQLMNALGKHGSSASAADLGFIGLLINSGDNVLAFLNTTLGPVIDYDLRRGAPLIDTLETYFATSCSLSNSAKLLHIHVNTVTQRLDRITALLGEGWQHPDRALEIQLALRLHRLRESAAFPS</sequence>
<evidence type="ECO:0000313" key="3">
    <source>
        <dbReference type="EMBL" id="GEM39267.1"/>
    </source>
</evidence>
<protein>
    <submittedName>
        <fullName evidence="3">Cyclic diguanylate phosphodiesterase</fullName>
    </submittedName>
</protein>
<dbReference type="Pfam" id="PF01590">
    <property type="entry name" value="GAF"/>
    <property type="match status" value="1"/>
</dbReference>
<dbReference type="InterPro" id="IPR029016">
    <property type="entry name" value="GAF-like_dom_sf"/>
</dbReference>
<gene>
    <name evidence="3" type="ORF">NN4_37860</name>
</gene>
<dbReference type="Pfam" id="PF17853">
    <property type="entry name" value="GGDEF_2"/>
    <property type="match status" value="1"/>
</dbReference>
<dbReference type="PANTHER" id="PTHR33744:SF1">
    <property type="entry name" value="DNA-BINDING TRANSCRIPTIONAL ACTIVATOR ADER"/>
    <property type="match status" value="1"/>
</dbReference>
<dbReference type="Gene3D" id="3.30.450.40">
    <property type="match status" value="1"/>
</dbReference>
<dbReference type="InterPro" id="IPR042070">
    <property type="entry name" value="PucR_C-HTH_sf"/>
</dbReference>
<dbReference type="PANTHER" id="PTHR33744">
    <property type="entry name" value="CARBOHYDRATE DIACID REGULATOR"/>
    <property type="match status" value="1"/>
</dbReference>
<organism evidence="3 4">
    <name type="scientific">Nocardia ninae NBRC 108245</name>
    <dbReference type="NCBI Taxonomy" id="1210091"/>
    <lineage>
        <taxon>Bacteria</taxon>
        <taxon>Bacillati</taxon>
        <taxon>Actinomycetota</taxon>
        <taxon>Actinomycetes</taxon>
        <taxon>Mycobacteriales</taxon>
        <taxon>Nocardiaceae</taxon>
        <taxon>Nocardia</taxon>
    </lineage>
</organism>
<dbReference type="Gene3D" id="1.10.10.2840">
    <property type="entry name" value="PucR C-terminal helix-turn-helix domain"/>
    <property type="match status" value="1"/>
</dbReference>
<reference evidence="3 4" key="1">
    <citation type="submission" date="2019-07" db="EMBL/GenBank/DDBJ databases">
        <title>Whole genome shotgun sequence of Nocardia ninae NBRC 108245.</title>
        <authorList>
            <person name="Hosoyama A."/>
            <person name="Uohara A."/>
            <person name="Ohji S."/>
            <person name="Ichikawa N."/>
        </authorList>
    </citation>
    <scope>NUCLEOTIDE SEQUENCE [LARGE SCALE GENOMIC DNA]</scope>
    <source>
        <strain evidence="3 4">NBRC 108245</strain>
    </source>
</reference>
<dbReference type="SUPFAM" id="SSF55781">
    <property type="entry name" value="GAF domain-like"/>
    <property type="match status" value="1"/>
</dbReference>
<dbReference type="RefSeq" id="WP_147132706.1">
    <property type="nucleotide sequence ID" value="NZ_BJXA01000023.1"/>
</dbReference>
<comment type="caution">
    <text evidence="3">The sequence shown here is derived from an EMBL/GenBank/DDBJ whole genome shotgun (WGS) entry which is preliminary data.</text>
</comment>
<name>A0A511MGS1_9NOCA</name>
<dbReference type="SMART" id="SM00065">
    <property type="entry name" value="GAF"/>
    <property type="match status" value="1"/>
</dbReference>
<dbReference type="Proteomes" id="UP000321424">
    <property type="component" value="Unassembled WGS sequence"/>
</dbReference>
<comment type="similarity">
    <text evidence="1">Belongs to the CdaR family.</text>
</comment>
<feature type="domain" description="GAF" evidence="2">
    <location>
        <begin position="81"/>
        <end position="232"/>
    </location>
</feature>
<proteinExistence type="inferred from homology"/>
<dbReference type="InterPro" id="IPR025736">
    <property type="entry name" value="PucR_C-HTH_dom"/>
</dbReference>
<dbReference type="EMBL" id="BJXA01000023">
    <property type="protein sequence ID" value="GEM39267.1"/>
    <property type="molecule type" value="Genomic_DNA"/>
</dbReference>
<accession>A0A511MGS1</accession>
<evidence type="ECO:0000259" key="2">
    <source>
        <dbReference type="SMART" id="SM00065"/>
    </source>
</evidence>
<evidence type="ECO:0000313" key="4">
    <source>
        <dbReference type="Proteomes" id="UP000321424"/>
    </source>
</evidence>
<dbReference type="OrthoDB" id="8026818at2"/>
<evidence type="ECO:0000256" key="1">
    <source>
        <dbReference type="ARBA" id="ARBA00006754"/>
    </source>
</evidence>
<dbReference type="InterPro" id="IPR041522">
    <property type="entry name" value="CdaR_GGDEF"/>
</dbReference>
<dbReference type="InterPro" id="IPR051448">
    <property type="entry name" value="CdaR-like_regulators"/>
</dbReference>
<dbReference type="Pfam" id="PF13556">
    <property type="entry name" value="HTH_30"/>
    <property type="match status" value="1"/>
</dbReference>
<keyword evidence="4" id="KW-1185">Reference proteome</keyword>
<dbReference type="AlphaFoldDB" id="A0A511MGS1"/>